<dbReference type="AlphaFoldDB" id="A0A1T5F6I3"/>
<evidence type="ECO:0000256" key="2">
    <source>
        <dbReference type="ARBA" id="ARBA00022862"/>
    </source>
</evidence>
<keyword evidence="4 6" id="KW-1015">Disulfide bond</keyword>
<protein>
    <recommendedName>
        <fullName evidence="6">Thiol peroxidase</fullName>
        <shortName evidence="6">Tpx</shortName>
        <ecNumber evidence="6">1.11.1.24</ecNumber>
    </recommendedName>
    <alternativeName>
        <fullName evidence="6">Peroxiredoxin tpx</fullName>
        <shortName evidence="6">Prx</shortName>
    </alternativeName>
    <alternativeName>
        <fullName evidence="6">Thioredoxin peroxidase</fullName>
    </alternativeName>
    <alternativeName>
        <fullName evidence="6">Thioredoxin-dependent peroxiredoxin</fullName>
    </alternativeName>
</protein>
<dbReference type="PANTHER" id="PTHR43110">
    <property type="entry name" value="THIOL PEROXIDASE"/>
    <property type="match status" value="1"/>
</dbReference>
<proteinExistence type="inferred from homology"/>
<comment type="function">
    <text evidence="6">Thiol-specific peroxidase that catalyzes the reduction of hydrogen peroxide and organic hydroperoxides to water and alcohols, respectively. Plays a role in cell protection against oxidative stress by detoxifying peroxides.</text>
</comment>
<dbReference type="InterPro" id="IPR002065">
    <property type="entry name" value="TPX"/>
</dbReference>
<comment type="catalytic activity">
    <reaction evidence="6">
        <text>a hydroperoxide + [thioredoxin]-dithiol = an alcohol + [thioredoxin]-disulfide + H2O</text>
        <dbReference type="Rhea" id="RHEA:62620"/>
        <dbReference type="Rhea" id="RHEA-COMP:10698"/>
        <dbReference type="Rhea" id="RHEA-COMP:10700"/>
        <dbReference type="ChEBI" id="CHEBI:15377"/>
        <dbReference type="ChEBI" id="CHEBI:29950"/>
        <dbReference type="ChEBI" id="CHEBI:30879"/>
        <dbReference type="ChEBI" id="CHEBI:35924"/>
        <dbReference type="ChEBI" id="CHEBI:50058"/>
        <dbReference type="EC" id="1.11.1.24"/>
    </reaction>
</comment>
<keyword evidence="2 6" id="KW-0049">Antioxidant</keyword>
<comment type="subunit">
    <text evidence="6">Homodimer.</text>
</comment>
<dbReference type="InterPro" id="IPR050455">
    <property type="entry name" value="Tpx_Peroxidase_subfamily"/>
</dbReference>
<keyword evidence="1 6" id="KW-0575">Peroxidase</keyword>
<evidence type="ECO:0000313" key="9">
    <source>
        <dbReference type="EMBL" id="SKB91796.1"/>
    </source>
</evidence>
<keyword evidence="3 6" id="KW-0560">Oxidoreductase</keyword>
<evidence type="ECO:0000256" key="4">
    <source>
        <dbReference type="ARBA" id="ARBA00023157"/>
    </source>
</evidence>
<dbReference type="PROSITE" id="PS51352">
    <property type="entry name" value="THIOREDOXIN_2"/>
    <property type="match status" value="1"/>
</dbReference>
<dbReference type="SUPFAM" id="SSF52833">
    <property type="entry name" value="Thioredoxin-like"/>
    <property type="match status" value="1"/>
</dbReference>
<dbReference type="RefSeq" id="WP_079667084.1">
    <property type="nucleotide sequence ID" value="NZ_FUYZ01000005.1"/>
</dbReference>
<keyword evidence="5 6" id="KW-0676">Redox-active center</keyword>
<dbReference type="EMBL" id="FUYZ01000005">
    <property type="protein sequence ID" value="SKB91796.1"/>
    <property type="molecule type" value="Genomic_DNA"/>
</dbReference>
<evidence type="ECO:0000256" key="6">
    <source>
        <dbReference type="HAMAP-Rule" id="MF_00269"/>
    </source>
</evidence>
<gene>
    <name evidence="6" type="primary">tpx</name>
    <name evidence="9" type="ORF">SAMN05660477_01842</name>
</gene>
<evidence type="ECO:0000256" key="7">
    <source>
        <dbReference type="SAM" id="SignalP"/>
    </source>
</evidence>
<evidence type="ECO:0000313" key="10">
    <source>
        <dbReference type="Proteomes" id="UP000191112"/>
    </source>
</evidence>
<dbReference type="EC" id="1.11.1.24" evidence="6"/>
<dbReference type="NCBIfam" id="NF001808">
    <property type="entry name" value="PRK00522.1"/>
    <property type="match status" value="1"/>
</dbReference>
<feature type="domain" description="Thioredoxin" evidence="8">
    <location>
        <begin position="39"/>
        <end position="187"/>
    </location>
</feature>
<feature type="signal peptide" evidence="7">
    <location>
        <begin position="1"/>
        <end position="20"/>
    </location>
</feature>
<comment type="miscellaneous">
    <text evidence="6">The active site is a conserved redox-active cysteine residue, the peroxidatic cysteine (C(P)), which makes the nucleophilic attack on the peroxide substrate. The peroxide oxidizes the C(P)-SH to cysteine sulfenic acid (C(P)-SOH), which then reacts with another cysteine residue, the resolving cysteine (C(R)), to form a disulfide bridge. The disulfide is subsequently reduced by an appropriate electron donor to complete the catalytic cycle. In this atypical 2-Cys peroxiredoxin, C(R) is present in the same subunit to form an intramolecular disulfide. The disulfide is subsequently reduced by thioredoxin.</text>
</comment>
<feature type="chain" id="PRO_5012572253" description="Thiol peroxidase" evidence="7">
    <location>
        <begin position="21"/>
        <end position="187"/>
    </location>
</feature>
<dbReference type="CDD" id="cd03014">
    <property type="entry name" value="PRX_Atyp2cys"/>
    <property type="match status" value="1"/>
</dbReference>
<keyword evidence="7" id="KW-0732">Signal</keyword>
<dbReference type="Proteomes" id="UP000191112">
    <property type="component" value="Unassembled WGS sequence"/>
</dbReference>
<dbReference type="GO" id="GO:0008379">
    <property type="term" value="F:thioredoxin peroxidase activity"/>
    <property type="evidence" value="ECO:0007669"/>
    <property type="project" value="UniProtKB-UniRule"/>
</dbReference>
<feature type="active site" description="Cysteine sulfenic acid (-SOH) intermediate" evidence="6">
    <location>
        <position position="81"/>
    </location>
</feature>
<sequence>MKVLKILSFGLLLVVGFSNAQQSTVLMRGKEIKTFAKLPNVGTAAPNFELTDDKMESKSLESYKGKYLILNIFPSVDTGVCSLSVRKFNEMAADLPNTSVLCISKDLPFAQKRFCGAEGIKNVVMLSDFRTDFGKRYGVEMIDGASRGLLSRAVVVIDPQGKIVYEEQVADISQEPHYDKALAAIKK</sequence>
<dbReference type="PROSITE" id="PS01265">
    <property type="entry name" value="TPX"/>
    <property type="match status" value="1"/>
</dbReference>
<evidence type="ECO:0000256" key="1">
    <source>
        <dbReference type="ARBA" id="ARBA00022559"/>
    </source>
</evidence>
<dbReference type="InterPro" id="IPR018219">
    <property type="entry name" value="Tpx_CS"/>
</dbReference>
<evidence type="ECO:0000256" key="5">
    <source>
        <dbReference type="ARBA" id="ARBA00023284"/>
    </source>
</evidence>
<name>A0A1T5F6I3_9FLAO</name>
<dbReference type="PANTHER" id="PTHR43110:SF1">
    <property type="entry name" value="THIOL PEROXIDASE"/>
    <property type="match status" value="1"/>
</dbReference>
<dbReference type="Gene3D" id="3.40.30.10">
    <property type="entry name" value="Glutaredoxin"/>
    <property type="match status" value="1"/>
</dbReference>
<dbReference type="InterPro" id="IPR013766">
    <property type="entry name" value="Thioredoxin_domain"/>
</dbReference>
<dbReference type="InterPro" id="IPR036249">
    <property type="entry name" value="Thioredoxin-like_sf"/>
</dbReference>
<evidence type="ECO:0000259" key="8">
    <source>
        <dbReference type="PROSITE" id="PS51352"/>
    </source>
</evidence>
<evidence type="ECO:0000256" key="3">
    <source>
        <dbReference type="ARBA" id="ARBA00023002"/>
    </source>
</evidence>
<reference evidence="9 10" key="1">
    <citation type="submission" date="2017-02" db="EMBL/GenBank/DDBJ databases">
        <authorList>
            <person name="Peterson S.W."/>
        </authorList>
    </citation>
    <scope>NUCLEOTIDE SEQUENCE [LARGE SCALE GENOMIC DNA]</scope>
    <source>
        <strain evidence="9 10">DSM 22323</strain>
    </source>
</reference>
<comment type="similarity">
    <text evidence="6">Belongs to the peroxiredoxin family. Tpx subfamily.</text>
</comment>
<keyword evidence="10" id="KW-1185">Reference proteome</keyword>
<dbReference type="InterPro" id="IPR013740">
    <property type="entry name" value="Redoxin"/>
</dbReference>
<feature type="disulfide bond" description="Redox-active" evidence="6">
    <location>
        <begin position="81"/>
        <end position="115"/>
    </location>
</feature>
<dbReference type="STRING" id="619805.SAMN05660477_01842"/>
<accession>A0A1T5F6I3</accession>
<organism evidence="9 10">
    <name type="scientific">Soonwooa buanensis</name>
    <dbReference type="NCBI Taxonomy" id="619805"/>
    <lineage>
        <taxon>Bacteria</taxon>
        <taxon>Pseudomonadati</taxon>
        <taxon>Bacteroidota</taxon>
        <taxon>Flavobacteriia</taxon>
        <taxon>Flavobacteriales</taxon>
        <taxon>Weeksellaceae</taxon>
        <taxon>Chryseobacterium group</taxon>
        <taxon>Soonwooa</taxon>
    </lineage>
</organism>
<dbReference type="HAMAP" id="MF_00269">
    <property type="entry name" value="Tpx"/>
    <property type="match status" value="1"/>
</dbReference>
<dbReference type="Pfam" id="PF08534">
    <property type="entry name" value="Redoxin"/>
    <property type="match status" value="1"/>
</dbReference>